<dbReference type="InterPro" id="IPR001915">
    <property type="entry name" value="Peptidase_M48"/>
</dbReference>
<dbReference type="InterPro" id="IPR050083">
    <property type="entry name" value="HtpX_protease"/>
</dbReference>
<keyword evidence="3 12" id="KW-1003">Cell membrane</keyword>
<dbReference type="InterPro" id="IPR022919">
    <property type="entry name" value="Pept_M48_protease_HtpX"/>
</dbReference>
<evidence type="ECO:0000256" key="6">
    <source>
        <dbReference type="ARBA" id="ARBA00022723"/>
    </source>
</evidence>
<evidence type="ECO:0000256" key="3">
    <source>
        <dbReference type="ARBA" id="ARBA00022475"/>
    </source>
</evidence>
<feature type="binding site" evidence="12">
    <location>
        <position position="141"/>
    </location>
    <ligand>
        <name>Zn(2+)</name>
        <dbReference type="ChEBI" id="CHEBI:29105"/>
        <note>catalytic</note>
    </ligand>
</feature>
<evidence type="ECO:0000313" key="14">
    <source>
        <dbReference type="EMBL" id="MDM8562389.1"/>
    </source>
</evidence>
<comment type="similarity">
    <text evidence="2 12">Belongs to the peptidase M48B family.</text>
</comment>
<reference evidence="14" key="1">
    <citation type="submission" date="2023-06" db="EMBL/GenBank/DDBJ databases">
        <title>Uncultivated large filamentous bacteria from sulfidic sediments reveal new species and different genomic features in energy metabolism and defense.</title>
        <authorList>
            <person name="Fonseca A."/>
        </authorList>
    </citation>
    <scope>NUCLEOTIDE SEQUENCE</scope>
    <source>
        <strain evidence="14">HSG4</strain>
    </source>
</reference>
<gene>
    <name evidence="12 14" type="primary">htpX</name>
    <name evidence="14" type="ORF">QUF54_03455</name>
</gene>
<dbReference type="Pfam" id="PF01435">
    <property type="entry name" value="Peptidase_M48"/>
    <property type="match status" value="1"/>
</dbReference>
<evidence type="ECO:0000256" key="11">
    <source>
        <dbReference type="ARBA" id="ARBA00023136"/>
    </source>
</evidence>
<evidence type="ECO:0000256" key="12">
    <source>
        <dbReference type="HAMAP-Rule" id="MF_00188"/>
    </source>
</evidence>
<dbReference type="PANTHER" id="PTHR43221:SF1">
    <property type="entry name" value="PROTEASE HTPX"/>
    <property type="match status" value="1"/>
</dbReference>
<feature type="transmembrane region" description="Helical" evidence="12">
    <location>
        <begin position="147"/>
        <end position="168"/>
    </location>
</feature>
<dbReference type="EMBL" id="JAUCGM010000135">
    <property type="protein sequence ID" value="MDM8562389.1"/>
    <property type="molecule type" value="Genomic_DNA"/>
</dbReference>
<evidence type="ECO:0000313" key="15">
    <source>
        <dbReference type="Proteomes" id="UP001171945"/>
    </source>
</evidence>
<organism evidence="14 15">
    <name type="scientific">Candidatus Marithioploca araucensis</name>
    <dbReference type="NCBI Taxonomy" id="70273"/>
    <lineage>
        <taxon>Bacteria</taxon>
        <taxon>Pseudomonadati</taxon>
        <taxon>Pseudomonadota</taxon>
        <taxon>Gammaproteobacteria</taxon>
        <taxon>Thiotrichales</taxon>
        <taxon>Thiotrichaceae</taxon>
        <taxon>Candidatus Marithioploca</taxon>
    </lineage>
</organism>
<keyword evidence="10 12" id="KW-0482">Metalloprotease</keyword>
<feature type="domain" description="Peptidase M48" evidence="13">
    <location>
        <begin position="72"/>
        <end position="282"/>
    </location>
</feature>
<feature type="transmembrane region" description="Helical" evidence="12">
    <location>
        <begin position="188"/>
        <end position="209"/>
    </location>
</feature>
<keyword evidence="11 12" id="KW-0472">Membrane</keyword>
<evidence type="ECO:0000256" key="10">
    <source>
        <dbReference type="ARBA" id="ARBA00023049"/>
    </source>
</evidence>
<dbReference type="GO" id="GO:0006508">
    <property type="term" value="P:proteolysis"/>
    <property type="evidence" value="ECO:0007669"/>
    <property type="project" value="UniProtKB-KW"/>
</dbReference>
<keyword evidence="12" id="KW-0346">Stress response</keyword>
<evidence type="ECO:0000256" key="5">
    <source>
        <dbReference type="ARBA" id="ARBA00022692"/>
    </source>
</evidence>
<protein>
    <recommendedName>
        <fullName evidence="12">Protease HtpX</fullName>
        <ecNumber evidence="12">3.4.24.-</ecNumber>
    </recommendedName>
    <alternativeName>
        <fullName evidence="12">Heat shock protein HtpX</fullName>
    </alternativeName>
</protein>
<keyword evidence="6 12" id="KW-0479">Metal-binding</keyword>
<evidence type="ECO:0000256" key="1">
    <source>
        <dbReference type="ARBA" id="ARBA00004651"/>
    </source>
</evidence>
<feature type="binding site" evidence="12">
    <location>
        <position position="137"/>
    </location>
    <ligand>
        <name>Zn(2+)</name>
        <dbReference type="ChEBI" id="CHEBI:29105"/>
        <note>catalytic</note>
    </ligand>
</feature>
<comment type="cofactor">
    <cofactor evidence="12">
        <name>Zn(2+)</name>
        <dbReference type="ChEBI" id="CHEBI:29105"/>
    </cofactor>
    <text evidence="12">Binds 1 zinc ion per subunit.</text>
</comment>
<keyword evidence="8 12" id="KW-0862">Zinc</keyword>
<feature type="binding site" evidence="12">
    <location>
        <position position="214"/>
    </location>
    <ligand>
        <name>Zn(2+)</name>
        <dbReference type="ChEBI" id="CHEBI:29105"/>
        <note>catalytic</note>
    </ligand>
</feature>
<dbReference type="EC" id="3.4.24.-" evidence="12"/>
<feature type="transmembrane region" description="Helical" evidence="12">
    <location>
        <begin position="7"/>
        <end position="27"/>
    </location>
</feature>
<comment type="caution">
    <text evidence="14">The sequence shown here is derived from an EMBL/GenBank/DDBJ whole genome shotgun (WGS) entry which is preliminary data.</text>
</comment>
<evidence type="ECO:0000259" key="13">
    <source>
        <dbReference type="Pfam" id="PF01435"/>
    </source>
</evidence>
<accession>A0ABT7VRU5</accession>
<evidence type="ECO:0000256" key="2">
    <source>
        <dbReference type="ARBA" id="ARBA00009779"/>
    </source>
</evidence>
<keyword evidence="4 12" id="KW-0645">Protease</keyword>
<sequence>MKTITLFLGTNLAVLTLLGLILPMLGANNTVELLIFALIFGMGGSFISLALSKTMAKKMTGAHVIEEPSNSAEEWLFDTVRRQAQSAGIAMPEVAIYDSEDVNAFATGMNRNSALVAVTTGLLHAMEQSEVEAVLAHEVSHVANGDMVTLALIQGVINTFIFVLARVIGQIIDQVIFKNKQGYGPGYYIGSIIAEIVLGILASIIVMWFSRHREFHADAGSARLVGANKMISALKRLQMGHTGQLPDQLAAFGINASQGKSLMQSLFRSHPPLEDRIIALQQSRY</sequence>
<comment type="subcellular location">
    <subcellularLocation>
        <location evidence="1 12">Cell membrane</location>
        <topology evidence="1 12">Multi-pass membrane protein</topology>
    </subcellularLocation>
</comment>
<keyword evidence="15" id="KW-1185">Reference proteome</keyword>
<evidence type="ECO:0000256" key="7">
    <source>
        <dbReference type="ARBA" id="ARBA00022801"/>
    </source>
</evidence>
<dbReference type="GO" id="GO:0008233">
    <property type="term" value="F:peptidase activity"/>
    <property type="evidence" value="ECO:0007669"/>
    <property type="project" value="UniProtKB-KW"/>
</dbReference>
<keyword evidence="7 12" id="KW-0378">Hydrolase</keyword>
<dbReference type="CDD" id="cd07335">
    <property type="entry name" value="M48B_HtpX_like"/>
    <property type="match status" value="1"/>
</dbReference>
<dbReference type="NCBIfam" id="NF003965">
    <property type="entry name" value="PRK05457.1"/>
    <property type="match status" value="1"/>
</dbReference>
<keyword evidence="5 12" id="KW-0812">Transmembrane</keyword>
<evidence type="ECO:0000256" key="4">
    <source>
        <dbReference type="ARBA" id="ARBA00022670"/>
    </source>
</evidence>
<feature type="active site" evidence="12">
    <location>
        <position position="138"/>
    </location>
</feature>
<name>A0ABT7VRU5_9GAMM</name>
<proteinExistence type="inferred from homology"/>
<dbReference type="Proteomes" id="UP001171945">
    <property type="component" value="Unassembled WGS sequence"/>
</dbReference>
<dbReference type="PANTHER" id="PTHR43221">
    <property type="entry name" value="PROTEASE HTPX"/>
    <property type="match status" value="1"/>
</dbReference>
<dbReference type="Gene3D" id="3.30.2010.10">
    <property type="entry name" value="Metalloproteases ('zincins'), catalytic domain"/>
    <property type="match status" value="1"/>
</dbReference>
<evidence type="ECO:0000256" key="9">
    <source>
        <dbReference type="ARBA" id="ARBA00022989"/>
    </source>
</evidence>
<feature type="transmembrane region" description="Helical" evidence="12">
    <location>
        <begin position="33"/>
        <end position="51"/>
    </location>
</feature>
<dbReference type="HAMAP" id="MF_00188">
    <property type="entry name" value="Pept_M48_protease_HtpX"/>
    <property type="match status" value="1"/>
</dbReference>
<evidence type="ECO:0000256" key="8">
    <source>
        <dbReference type="ARBA" id="ARBA00022833"/>
    </source>
</evidence>
<keyword evidence="9 12" id="KW-1133">Transmembrane helix</keyword>